<comment type="caution">
    <text evidence="14">The sequence shown here is derived from an EMBL/GenBank/DDBJ whole genome shotgun (WGS) entry which is preliminary data.</text>
</comment>
<evidence type="ECO:0000256" key="2">
    <source>
        <dbReference type="ARBA" id="ARBA00004123"/>
    </source>
</evidence>
<accession>A0ABR0ICK5</accession>
<comment type="function">
    <text evidence="1">Component of the 60S subunit of the ribosome.</text>
</comment>
<feature type="domain" description="Ubiquitin-like" evidence="13">
    <location>
        <begin position="497"/>
        <end position="572"/>
    </location>
</feature>
<dbReference type="PANTHER" id="PTHR10666">
    <property type="entry name" value="UBIQUITIN"/>
    <property type="match status" value="1"/>
</dbReference>
<comment type="subcellular location">
    <subcellularLocation>
        <location evidence="3">Cytoplasm</location>
    </subcellularLocation>
    <subcellularLocation>
        <location evidence="2">Nucleus</location>
    </subcellularLocation>
</comment>
<dbReference type="InterPro" id="IPR021752">
    <property type="entry name" value="TF_Rrn7_Zf"/>
</dbReference>
<comment type="similarity">
    <text evidence="5">In the C-terminal section; belongs to the eukaryotic ribosomal protein eL40 family.</text>
</comment>
<comment type="subunit">
    <text evidence="11">Part of the 60S ribosomal subunit.</text>
</comment>
<name>A0ABR0ICK5_9PEZI</name>
<dbReference type="Pfam" id="PF20644">
    <property type="entry name" value="Rrn7_cyclin_N"/>
    <property type="match status" value="1"/>
</dbReference>
<dbReference type="Proteomes" id="UP001323617">
    <property type="component" value="Unassembled WGS sequence"/>
</dbReference>
<comment type="function">
    <text evidence="12">Component of the ribosome, a large ribonucleoprotein complex responsible for the synthesis of proteins in the cell. The small ribosomal subunit (SSU) binds messenger RNAs (mRNAs) and translates the encoded message by selecting cognate aminoacyl-transfer RNA (tRNA) molecules. The large subunit (LSU) contains the ribosomal catalytic site termed the peptidyl transferase center (PTC), which catalyzes the formation of peptide bonds, thereby polymerizing the amino acids delivered by tRNAs into a polypeptide chain. The nascent polypeptides leave the ribosome through a tunnel in the LSU and interact with protein factors that function in enzymatic processing, targeting, and the membrane insertion of nascent chains at the exit of the ribosomal tunnel. eL40 is essential for translation of a subset of cellular transcripts, including stress response transcripts, such as DDR2.</text>
</comment>
<dbReference type="InterPro" id="IPR000626">
    <property type="entry name" value="Ubiquitin-like_dom"/>
</dbReference>
<evidence type="ECO:0000256" key="1">
    <source>
        <dbReference type="ARBA" id="ARBA00002241"/>
    </source>
</evidence>
<dbReference type="PRINTS" id="PR00348">
    <property type="entry name" value="UBIQUITIN"/>
</dbReference>
<dbReference type="InterPro" id="IPR019954">
    <property type="entry name" value="Ubiquitin_CS"/>
</dbReference>
<dbReference type="Pfam" id="PF11781">
    <property type="entry name" value="Zn_ribbon_RRN7"/>
    <property type="match status" value="1"/>
</dbReference>
<dbReference type="InterPro" id="IPR011332">
    <property type="entry name" value="Ribosomal_zn-bd"/>
</dbReference>
<dbReference type="Pfam" id="PF01020">
    <property type="entry name" value="Ribosomal_L40e"/>
    <property type="match status" value="1"/>
</dbReference>
<evidence type="ECO:0000313" key="15">
    <source>
        <dbReference type="Proteomes" id="UP001323617"/>
    </source>
</evidence>
<evidence type="ECO:0000313" key="14">
    <source>
        <dbReference type="EMBL" id="KAK4678085.1"/>
    </source>
</evidence>
<dbReference type="InterPro" id="IPR029071">
    <property type="entry name" value="Ubiquitin-like_domsf"/>
</dbReference>
<dbReference type="SUPFAM" id="SSF54236">
    <property type="entry name" value="Ubiquitin-like"/>
    <property type="match status" value="1"/>
</dbReference>
<keyword evidence="10" id="KW-0687">Ribonucleoprotein</keyword>
<evidence type="ECO:0000256" key="4">
    <source>
        <dbReference type="ARBA" id="ARBA00008373"/>
    </source>
</evidence>
<dbReference type="EMBL" id="JAFFHC010000003">
    <property type="protein sequence ID" value="KAK4678085.1"/>
    <property type="molecule type" value="Genomic_DNA"/>
</dbReference>
<gene>
    <name evidence="14" type="ORF">QC764_0051570</name>
</gene>
<evidence type="ECO:0000256" key="3">
    <source>
        <dbReference type="ARBA" id="ARBA00004496"/>
    </source>
</evidence>
<keyword evidence="8" id="KW-0689">Ribosomal protein</keyword>
<dbReference type="Pfam" id="PF00240">
    <property type="entry name" value="ubiquitin"/>
    <property type="match status" value="1"/>
</dbReference>
<comment type="similarity">
    <text evidence="4">In the N-terminal section; belongs to the ubiquitin family.</text>
</comment>
<organism evidence="14 15">
    <name type="scientific">Podospora pseudoanserina</name>
    <dbReference type="NCBI Taxonomy" id="2609844"/>
    <lineage>
        <taxon>Eukaryota</taxon>
        <taxon>Fungi</taxon>
        <taxon>Dikarya</taxon>
        <taxon>Ascomycota</taxon>
        <taxon>Pezizomycotina</taxon>
        <taxon>Sordariomycetes</taxon>
        <taxon>Sordariomycetidae</taxon>
        <taxon>Sordariales</taxon>
        <taxon>Podosporaceae</taxon>
        <taxon>Podospora</taxon>
    </lineage>
</organism>
<dbReference type="InterPro" id="IPR038587">
    <property type="entry name" value="Ribosomal_eL40_sf"/>
</dbReference>
<dbReference type="PROSITE" id="PS00299">
    <property type="entry name" value="UBIQUITIN_1"/>
    <property type="match status" value="1"/>
</dbReference>
<dbReference type="SUPFAM" id="SSF57829">
    <property type="entry name" value="Zn-binding ribosomal proteins"/>
    <property type="match status" value="1"/>
</dbReference>
<evidence type="ECO:0000256" key="10">
    <source>
        <dbReference type="ARBA" id="ARBA00023274"/>
    </source>
</evidence>
<dbReference type="PROSITE" id="PS50053">
    <property type="entry name" value="UBIQUITIN_2"/>
    <property type="match status" value="1"/>
</dbReference>
<dbReference type="SMART" id="SM00213">
    <property type="entry name" value="UBQ"/>
    <property type="match status" value="1"/>
</dbReference>
<dbReference type="CDD" id="cd01803">
    <property type="entry name" value="Ubl_ubiquitin"/>
    <property type="match status" value="1"/>
</dbReference>
<evidence type="ECO:0000256" key="8">
    <source>
        <dbReference type="ARBA" id="ARBA00022980"/>
    </source>
</evidence>
<keyword evidence="7" id="KW-1017">Isopeptide bond</keyword>
<protein>
    <recommendedName>
        <fullName evidence="13">Ubiquitin-like domain-containing protein</fullName>
    </recommendedName>
</protein>
<dbReference type="InterPro" id="IPR048538">
    <property type="entry name" value="Rrn7_cyclin_C"/>
</dbReference>
<dbReference type="InterPro" id="IPR001975">
    <property type="entry name" value="Ribosomal_eL40_dom"/>
</dbReference>
<evidence type="ECO:0000256" key="11">
    <source>
        <dbReference type="ARBA" id="ARBA00035124"/>
    </source>
</evidence>
<dbReference type="Gene3D" id="4.10.1060.50">
    <property type="match status" value="1"/>
</dbReference>
<dbReference type="GeneID" id="87960988"/>
<dbReference type="InterPro" id="IPR019956">
    <property type="entry name" value="Ubiquitin_dom"/>
</dbReference>
<dbReference type="InterPro" id="IPR048540">
    <property type="entry name" value="Rrn7_cyclin_N"/>
</dbReference>
<dbReference type="InterPro" id="IPR050158">
    <property type="entry name" value="Ubiquitin_ubiquitin-like"/>
</dbReference>
<dbReference type="Gene3D" id="3.10.20.90">
    <property type="entry name" value="Phosphatidylinositol 3-kinase Catalytic Subunit, Chain A, domain 1"/>
    <property type="match status" value="1"/>
</dbReference>
<dbReference type="SMART" id="SM01377">
    <property type="entry name" value="Ribosomal_L40e"/>
    <property type="match status" value="1"/>
</dbReference>
<keyword evidence="9" id="KW-0539">Nucleus</keyword>
<keyword evidence="15" id="KW-1185">Reference proteome</keyword>
<reference evidence="14 15" key="1">
    <citation type="journal article" date="2023" name="bioRxiv">
        <title>High-quality genome assemblies of four members of thePodospora anserinaspecies complex.</title>
        <authorList>
            <person name="Ament-Velasquez S.L."/>
            <person name="Vogan A.A."/>
            <person name="Wallerman O."/>
            <person name="Hartmann F."/>
            <person name="Gautier V."/>
            <person name="Silar P."/>
            <person name="Giraud T."/>
            <person name="Johannesson H."/>
        </authorList>
    </citation>
    <scope>NUCLEOTIDE SEQUENCE [LARGE SCALE GENOMIC DNA]</scope>
    <source>
        <strain evidence="14 15">CBS 124.78</strain>
    </source>
</reference>
<evidence type="ECO:0000256" key="9">
    <source>
        <dbReference type="ARBA" id="ARBA00023242"/>
    </source>
</evidence>
<keyword evidence="6" id="KW-0963">Cytoplasm</keyword>
<dbReference type="RefSeq" id="XP_062801555.1">
    <property type="nucleotide sequence ID" value="XM_062940416.1"/>
</dbReference>
<evidence type="ECO:0000259" key="13">
    <source>
        <dbReference type="PROSITE" id="PS50053"/>
    </source>
</evidence>
<dbReference type="Pfam" id="PF20645">
    <property type="entry name" value="Rrn7_cyclin_C"/>
    <property type="match status" value="1"/>
</dbReference>
<sequence>MVPPRKHHRFPSGQTCSECPAKKWYLDNGMRFCQNGHRVEGYVQFDVDQEGDGFGSMGKTLTVKKEKREKPKQQLSGNEGRKLYLECLQLILRKQLRWLIKEKRLNGELEGVVRDLWLLRVGGFKGIEKKREEAGSGRLGRGGRNGGGGGGEPVRVGDVWRWARNGWMPFLSAIDYIPKEWKDRLPIWAHQSLLTRYVKFKGGELHKRVMGLLIGYKENHGLIFPAVAVPPLLFLSIKDLALPADVHPYAQNICELLQLRYSFPTRETNHERHTLLDIPDVLLTAALVVATKYLYPLDSIDRHPRDHNDVLSMKMNWKVWEQEFANHEDKKPPMLEFEGTNPQKIWTMDKKDITELLNWFQDTQIEKNPTNETEIDRLFPLERIPPVPRVQGPTEDETEARLQRVGKAMQLIKPQLDARTRTGGGGAIKTKRVGSDYREYRFVEELEGHAKRFYEVVADISGMGLEELVRAVYSLDQLLYNWQRMEKKQIKHESGIVQIFVKTLTGKTITLEVESSDTIDNVKAKIQDKEGIPPDQQRLIFAGKQLEDGRTLSDYNIQKESTLHLVLRLRGGIIEPSLKALASKFNCDKMICRKCYARLPPRATNCRKRKCGHTNQLRPKKKLK</sequence>
<evidence type="ECO:0000256" key="7">
    <source>
        <dbReference type="ARBA" id="ARBA00022499"/>
    </source>
</evidence>
<evidence type="ECO:0000256" key="6">
    <source>
        <dbReference type="ARBA" id="ARBA00022490"/>
    </source>
</evidence>
<proteinExistence type="inferred from homology"/>
<evidence type="ECO:0000256" key="12">
    <source>
        <dbReference type="ARBA" id="ARBA00045962"/>
    </source>
</evidence>
<evidence type="ECO:0000256" key="5">
    <source>
        <dbReference type="ARBA" id="ARBA00010570"/>
    </source>
</evidence>